<dbReference type="InterPro" id="IPR003582">
    <property type="entry name" value="ShKT_dom"/>
</dbReference>
<dbReference type="PROSITE" id="PS50943">
    <property type="entry name" value="HTH_CROC1"/>
    <property type="match status" value="1"/>
</dbReference>
<evidence type="ECO:0000256" key="1">
    <source>
        <dbReference type="PROSITE-ProRule" id="PRU01005"/>
    </source>
</evidence>
<dbReference type="SMART" id="SM00254">
    <property type="entry name" value="ShKT"/>
    <property type="match status" value="1"/>
</dbReference>
<proteinExistence type="predicted"/>
<dbReference type="InterPro" id="IPR016187">
    <property type="entry name" value="CTDL_fold"/>
</dbReference>
<evidence type="ECO:0000259" key="4">
    <source>
        <dbReference type="PROSITE" id="PS51670"/>
    </source>
</evidence>
<evidence type="ECO:0000259" key="5">
    <source>
        <dbReference type="PROSITE" id="PS51782"/>
    </source>
</evidence>
<name>A0A914E5M8_9BILA</name>
<evidence type="ECO:0000313" key="7">
    <source>
        <dbReference type="WBParaSite" id="ACRNAN_scaffold5516.g8769.t1"/>
    </source>
</evidence>
<evidence type="ECO:0000256" key="2">
    <source>
        <dbReference type="SAM" id="MobiDB-lite"/>
    </source>
</evidence>
<dbReference type="InterPro" id="IPR001387">
    <property type="entry name" value="Cro/C1-type_HTH"/>
</dbReference>
<dbReference type="Gene3D" id="3.10.100.10">
    <property type="entry name" value="Mannose-Binding Protein A, subunit A"/>
    <property type="match status" value="1"/>
</dbReference>
<feature type="disulfide bond" evidence="1">
    <location>
        <begin position="267"/>
        <end position="301"/>
    </location>
</feature>
<dbReference type="SUPFAM" id="SSF56436">
    <property type="entry name" value="C-type lectin-like"/>
    <property type="match status" value="1"/>
</dbReference>
<dbReference type="InterPro" id="IPR001304">
    <property type="entry name" value="C-type_lectin-like"/>
</dbReference>
<protein>
    <submittedName>
        <fullName evidence="7">Uncharacterized protein</fullName>
    </submittedName>
</protein>
<dbReference type="Pfam" id="PF01549">
    <property type="entry name" value="ShK"/>
    <property type="match status" value="1"/>
</dbReference>
<feature type="domain" description="HTH cro/C1-type" evidence="3">
    <location>
        <begin position="8"/>
        <end position="24"/>
    </location>
</feature>
<dbReference type="Proteomes" id="UP000887540">
    <property type="component" value="Unplaced"/>
</dbReference>
<feature type="domain" description="LysM" evidence="5">
    <location>
        <begin position="1"/>
        <end position="44"/>
    </location>
</feature>
<reference evidence="7" key="1">
    <citation type="submission" date="2022-11" db="UniProtKB">
        <authorList>
            <consortium name="WormBaseParasite"/>
        </authorList>
    </citation>
    <scope>IDENTIFICATION</scope>
</reference>
<dbReference type="CDD" id="cd00037">
    <property type="entry name" value="CLECT"/>
    <property type="match status" value="1"/>
</dbReference>
<feature type="compositionally biased region" description="Polar residues" evidence="2">
    <location>
        <begin position="237"/>
        <end position="246"/>
    </location>
</feature>
<dbReference type="WBParaSite" id="ACRNAN_scaffold5516.g8769.t1">
    <property type="protein sequence ID" value="ACRNAN_scaffold5516.g8769.t1"/>
    <property type="gene ID" value="ACRNAN_scaffold5516.g8769"/>
</dbReference>
<dbReference type="InterPro" id="IPR036779">
    <property type="entry name" value="LysM_dom_sf"/>
</dbReference>
<accession>A0A914E5M8</accession>
<comment type="caution">
    <text evidence="1">Lacks conserved residue(s) required for the propagation of feature annotation.</text>
</comment>
<feature type="region of interest" description="Disordered" evidence="2">
    <location>
        <begin position="189"/>
        <end position="246"/>
    </location>
</feature>
<evidence type="ECO:0000259" key="3">
    <source>
        <dbReference type="PROSITE" id="PS50943"/>
    </source>
</evidence>
<organism evidence="6 7">
    <name type="scientific">Acrobeloides nanus</name>
    <dbReference type="NCBI Taxonomy" id="290746"/>
    <lineage>
        <taxon>Eukaryota</taxon>
        <taxon>Metazoa</taxon>
        <taxon>Ecdysozoa</taxon>
        <taxon>Nematoda</taxon>
        <taxon>Chromadorea</taxon>
        <taxon>Rhabditida</taxon>
        <taxon>Tylenchina</taxon>
        <taxon>Cephalobomorpha</taxon>
        <taxon>Cephaloboidea</taxon>
        <taxon>Cephalobidae</taxon>
        <taxon>Acrobeloides</taxon>
    </lineage>
</organism>
<dbReference type="SMART" id="SM00034">
    <property type="entry name" value="CLECT"/>
    <property type="match status" value="1"/>
</dbReference>
<dbReference type="PROSITE" id="PS51670">
    <property type="entry name" value="SHKT"/>
    <property type="match status" value="1"/>
</dbReference>
<dbReference type="InterPro" id="IPR016186">
    <property type="entry name" value="C-type_lectin-like/link_sf"/>
</dbReference>
<feature type="compositionally biased region" description="Low complexity" evidence="2">
    <location>
        <begin position="192"/>
        <end position="234"/>
    </location>
</feature>
<sequence length="315" mass="35233">FYIARRGDTAKTIADVFDISIDDLKMFNPELNINKINPGKWIRVIEDRQPATPNIRQQNPCSADWTYYEKTKKCLKLSPNSGFFNDIDSYCKSNGATLVTIHSADENHFLAESLVQKIVEITYLAKSTNIDFHDWQARQPDNVDGNQHNVIFGPLVKGKSESGHWDDIDGETNKFHGVCQKKATNTAKIEQPITTTSKPSTTSVPSTTIKQPITTTSKPSITSKSSTSRPSTRIAQPITTTSRPSTTLKLFQQPENHLPFIGHNDGCHDANLCCPYWAQQAQCEANPRWMLTNCRLSCGYCISSINYRDSQGNGN</sequence>
<dbReference type="CDD" id="cd00118">
    <property type="entry name" value="LysM"/>
    <property type="match status" value="1"/>
</dbReference>
<evidence type="ECO:0000313" key="6">
    <source>
        <dbReference type="Proteomes" id="UP000887540"/>
    </source>
</evidence>
<dbReference type="Gene3D" id="3.10.350.10">
    <property type="entry name" value="LysM domain"/>
    <property type="match status" value="1"/>
</dbReference>
<keyword evidence="6" id="KW-1185">Reference proteome</keyword>
<dbReference type="SUPFAM" id="SSF54106">
    <property type="entry name" value="LysM domain"/>
    <property type="match status" value="1"/>
</dbReference>
<feature type="domain" description="ShKT" evidence="4">
    <location>
        <begin position="267"/>
        <end position="301"/>
    </location>
</feature>
<keyword evidence="1" id="KW-1015">Disulfide bond</keyword>
<dbReference type="InterPro" id="IPR018392">
    <property type="entry name" value="LysM"/>
</dbReference>
<dbReference type="AlphaFoldDB" id="A0A914E5M8"/>
<dbReference type="PROSITE" id="PS51782">
    <property type="entry name" value="LYSM"/>
    <property type="match status" value="1"/>
</dbReference>